<dbReference type="InterPro" id="IPR011059">
    <property type="entry name" value="Metal-dep_hydrolase_composite"/>
</dbReference>
<evidence type="ECO:0000313" key="4">
    <source>
        <dbReference type="Proteomes" id="UP000614424"/>
    </source>
</evidence>
<dbReference type="InterPro" id="IPR050287">
    <property type="entry name" value="MTA/SAH_deaminase"/>
</dbReference>
<dbReference type="Pfam" id="PF01979">
    <property type="entry name" value="Amidohydro_1"/>
    <property type="match status" value="1"/>
</dbReference>
<keyword evidence="1" id="KW-0378">Hydrolase</keyword>
<gene>
    <name evidence="3" type="ORF">H8E41_04420</name>
</gene>
<evidence type="ECO:0000313" key="3">
    <source>
        <dbReference type="EMBL" id="MBC8317127.1"/>
    </source>
</evidence>
<dbReference type="SUPFAM" id="SSF51338">
    <property type="entry name" value="Composite domain of metallo-dependent hydrolases"/>
    <property type="match status" value="1"/>
</dbReference>
<evidence type="ECO:0000259" key="2">
    <source>
        <dbReference type="Pfam" id="PF01979"/>
    </source>
</evidence>
<feature type="domain" description="Amidohydrolase-related" evidence="2">
    <location>
        <begin position="52"/>
        <end position="374"/>
    </location>
</feature>
<dbReference type="PANTHER" id="PTHR43794">
    <property type="entry name" value="AMINOHYDROLASE SSNA-RELATED"/>
    <property type="match status" value="1"/>
</dbReference>
<dbReference type="Proteomes" id="UP000614424">
    <property type="component" value="Unassembled WGS sequence"/>
</dbReference>
<organism evidence="3 4">
    <name type="scientific">Candidatus Desulfobia pelagia</name>
    <dbReference type="NCBI Taxonomy" id="2841692"/>
    <lineage>
        <taxon>Bacteria</taxon>
        <taxon>Pseudomonadati</taxon>
        <taxon>Thermodesulfobacteriota</taxon>
        <taxon>Desulfobulbia</taxon>
        <taxon>Desulfobulbales</taxon>
        <taxon>Desulfobulbaceae</taxon>
        <taxon>Candidatus Desulfobia</taxon>
    </lineage>
</organism>
<dbReference type="InterPro" id="IPR006680">
    <property type="entry name" value="Amidohydro-rel"/>
</dbReference>
<dbReference type="GO" id="GO:0016810">
    <property type="term" value="F:hydrolase activity, acting on carbon-nitrogen (but not peptide) bonds"/>
    <property type="evidence" value="ECO:0007669"/>
    <property type="project" value="InterPro"/>
</dbReference>
<dbReference type="Gene3D" id="2.30.40.10">
    <property type="entry name" value="Urease, subunit C, domain 1"/>
    <property type="match status" value="1"/>
</dbReference>
<dbReference type="PANTHER" id="PTHR43794:SF11">
    <property type="entry name" value="AMIDOHYDROLASE-RELATED DOMAIN-CONTAINING PROTEIN"/>
    <property type="match status" value="1"/>
</dbReference>
<comment type="caution">
    <text evidence="3">The sequence shown here is derived from an EMBL/GenBank/DDBJ whole genome shotgun (WGS) entry which is preliminary data.</text>
</comment>
<sequence length="402" mass="43249">MQLYRAPWVIPVATPPIQDGAVLVQNGNILKVGTFYALKGMAPLTTDYEDSVITPALVNGHCHLELSHLARLGQEGNWDGNMAAWIKKLLALRDQLVDADVVTEAREALASLHASGTGLVCDVGNGIDSAEIGNSSSAEVCFLLELLGLSQFGEQRARESLEEAIRQGKNDGDGLDCTPHAPYSCTTGLLKMVKEDSRRRGGLFSIHVAESEDEIEFLQTATGRLRTFVEERGAWDGSFQPPGCGAVEYLENLKVLDAHTLCVHSVHISDQELSLLAQRNAKVCVCPGSNRYLGVGVAPVMKMISHGILPAIGTDSLASNPGLNLWEEMRILREDHPGIDPKTLFTMATQAGAAALGREEYGTISPGKTGRMLAVQCRADRGSDVMDLLTTMGSEAEVSWIA</sequence>
<dbReference type="AlphaFoldDB" id="A0A8J6NCJ9"/>
<dbReference type="EMBL" id="JACNJZ010000071">
    <property type="protein sequence ID" value="MBC8317127.1"/>
    <property type="molecule type" value="Genomic_DNA"/>
</dbReference>
<accession>A0A8J6NCJ9</accession>
<name>A0A8J6NCJ9_9BACT</name>
<dbReference type="Gene3D" id="3.20.20.140">
    <property type="entry name" value="Metal-dependent hydrolases"/>
    <property type="match status" value="1"/>
</dbReference>
<protein>
    <submittedName>
        <fullName evidence="3">Amidohydrolase family protein</fullName>
    </submittedName>
</protein>
<proteinExistence type="predicted"/>
<dbReference type="SUPFAM" id="SSF51556">
    <property type="entry name" value="Metallo-dependent hydrolases"/>
    <property type="match status" value="1"/>
</dbReference>
<dbReference type="InterPro" id="IPR032466">
    <property type="entry name" value="Metal_Hydrolase"/>
</dbReference>
<evidence type="ECO:0000256" key="1">
    <source>
        <dbReference type="ARBA" id="ARBA00022801"/>
    </source>
</evidence>
<reference evidence="3 4" key="1">
    <citation type="submission" date="2020-08" db="EMBL/GenBank/DDBJ databases">
        <title>Bridging the membrane lipid divide: bacteria of the FCB group superphylum have the potential to synthesize archaeal ether lipids.</title>
        <authorList>
            <person name="Villanueva L."/>
            <person name="Von Meijenfeldt F.A.B."/>
            <person name="Westbye A.B."/>
            <person name="Yadav S."/>
            <person name="Hopmans E.C."/>
            <person name="Dutilh B.E."/>
            <person name="Sinninghe Damste J.S."/>
        </authorList>
    </citation>
    <scope>NUCLEOTIDE SEQUENCE [LARGE SCALE GENOMIC DNA]</scope>
    <source>
        <strain evidence="3">NIOZ-UU47</strain>
    </source>
</reference>